<dbReference type="InterPro" id="IPR035948">
    <property type="entry name" value="YwqG-like_sf"/>
</dbReference>
<gene>
    <name evidence="1" type="ORF">FXN63_10350</name>
</gene>
<dbReference type="SUPFAM" id="SSF103032">
    <property type="entry name" value="Hypothetical protein YwqG"/>
    <property type="match status" value="1"/>
</dbReference>
<evidence type="ECO:0000313" key="2">
    <source>
        <dbReference type="Proteomes" id="UP000325161"/>
    </source>
</evidence>
<keyword evidence="2" id="KW-1185">Reference proteome</keyword>
<accession>A0A5C0AUU4</accession>
<sequence>MRSLIPTLHVTRPATSTGLAPKLGGLPWGLSTSLWPVCKECGQAMSLVAQLPVRDALDQLGPLAGQSELSDLVLHLFKCEGEDVCSFWNPDIGTNAAFFLSRNDLREGYTAAPESTTEILPELWVTGWKPFEDPVPPELAEAVNDPIRWLNDFTDDMLFPATHRTKLGGVPWWTGNGPQQVPNAPFAYLLQIDQFLEVEDAEHDVSFGNFCSDGTCYVFVDAESLRATMFINR</sequence>
<dbReference type="KEGG" id="pacr:FXN63_10350"/>
<dbReference type="RefSeq" id="WP_148814575.1">
    <property type="nucleotide sequence ID" value="NZ_CP043046.1"/>
</dbReference>
<name>A0A5C0AUU4_9BURK</name>
<proteinExistence type="predicted"/>
<protein>
    <submittedName>
        <fullName evidence="1">DUF1963 domain-containing protein</fullName>
    </submittedName>
</protein>
<evidence type="ECO:0000313" key="1">
    <source>
        <dbReference type="EMBL" id="QEI06192.1"/>
    </source>
</evidence>
<dbReference type="Proteomes" id="UP000325161">
    <property type="component" value="Chromosome"/>
</dbReference>
<organism evidence="1 2">
    <name type="scientific">Pigmentiphaga aceris</name>
    <dbReference type="NCBI Taxonomy" id="1940612"/>
    <lineage>
        <taxon>Bacteria</taxon>
        <taxon>Pseudomonadati</taxon>
        <taxon>Pseudomonadota</taxon>
        <taxon>Betaproteobacteria</taxon>
        <taxon>Burkholderiales</taxon>
        <taxon>Alcaligenaceae</taxon>
        <taxon>Pigmentiphaga</taxon>
    </lineage>
</organism>
<dbReference type="OrthoDB" id="253985at2"/>
<dbReference type="AlphaFoldDB" id="A0A5C0AUU4"/>
<dbReference type="Gene3D" id="2.30.320.10">
    <property type="entry name" value="YwqG-like"/>
    <property type="match status" value="1"/>
</dbReference>
<reference evidence="1 2" key="1">
    <citation type="submission" date="2019-08" db="EMBL/GenBank/DDBJ databases">
        <title>Amphibian skin-associated Pigmentiphaga: genome sequence and occurrence across geography and hosts.</title>
        <authorList>
            <person name="Bletz M.C."/>
            <person name="Bunk B."/>
            <person name="Sproeer C."/>
            <person name="Biwer P."/>
            <person name="Reiter S."/>
            <person name="Rabemananjara F.C.E."/>
            <person name="Schulz S."/>
            <person name="Overmann J."/>
            <person name="Vences M."/>
        </authorList>
    </citation>
    <scope>NUCLEOTIDE SEQUENCE [LARGE SCALE GENOMIC DNA]</scope>
    <source>
        <strain evidence="1 2">Mada1488</strain>
    </source>
</reference>
<dbReference type="EMBL" id="CP043046">
    <property type="protein sequence ID" value="QEI06192.1"/>
    <property type="molecule type" value="Genomic_DNA"/>
</dbReference>